<dbReference type="EMBL" id="JACVVK020000129">
    <property type="protein sequence ID" value="KAK7490188.1"/>
    <property type="molecule type" value="Genomic_DNA"/>
</dbReference>
<dbReference type="AlphaFoldDB" id="A0ABD0KTD5"/>
<gene>
    <name evidence="1" type="ORF">BaRGS_00018533</name>
</gene>
<reference evidence="1 2" key="1">
    <citation type="journal article" date="2023" name="Sci. Data">
        <title>Genome assembly of the Korean intertidal mud-creeper Batillaria attramentaria.</title>
        <authorList>
            <person name="Patra A.K."/>
            <person name="Ho P.T."/>
            <person name="Jun S."/>
            <person name="Lee S.J."/>
            <person name="Kim Y."/>
            <person name="Won Y.J."/>
        </authorList>
    </citation>
    <scope>NUCLEOTIDE SEQUENCE [LARGE SCALE GENOMIC DNA]</scope>
    <source>
        <strain evidence="1">Wonlab-2016</strain>
    </source>
</reference>
<organism evidence="1 2">
    <name type="scientific">Batillaria attramentaria</name>
    <dbReference type="NCBI Taxonomy" id="370345"/>
    <lineage>
        <taxon>Eukaryota</taxon>
        <taxon>Metazoa</taxon>
        <taxon>Spiralia</taxon>
        <taxon>Lophotrochozoa</taxon>
        <taxon>Mollusca</taxon>
        <taxon>Gastropoda</taxon>
        <taxon>Caenogastropoda</taxon>
        <taxon>Sorbeoconcha</taxon>
        <taxon>Cerithioidea</taxon>
        <taxon>Batillariidae</taxon>
        <taxon>Batillaria</taxon>
    </lineage>
</organism>
<evidence type="ECO:0000313" key="2">
    <source>
        <dbReference type="Proteomes" id="UP001519460"/>
    </source>
</evidence>
<dbReference type="Proteomes" id="UP001519460">
    <property type="component" value="Unassembled WGS sequence"/>
</dbReference>
<keyword evidence="2" id="KW-1185">Reference proteome</keyword>
<evidence type="ECO:0000313" key="1">
    <source>
        <dbReference type="EMBL" id="KAK7490188.1"/>
    </source>
</evidence>
<protein>
    <submittedName>
        <fullName evidence="1">Uncharacterized protein</fullName>
    </submittedName>
</protein>
<sequence>MRERDDDTDEAHSSYHLAGPQWLLFRRARLAGPNSTAVQLTCPQSVRICHTLSHSFSFYRPLLQRPDVPSFRPADFGYYASVCRAYVLH</sequence>
<proteinExistence type="predicted"/>
<name>A0ABD0KTD5_9CAEN</name>
<comment type="caution">
    <text evidence="1">The sequence shown here is derived from an EMBL/GenBank/DDBJ whole genome shotgun (WGS) entry which is preliminary data.</text>
</comment>
<accession>A0ABD0KTD5</accession>